<accession>A0A166KJ75</accession>
<feature type="compositionally biased region" description="Polar residues" evidence="2">
    <location>
        <begin position="566"/>
        <end position="580"/>
    </location>
</feature>
<organism evidence="3 4">
    <name type="scientific">Athelia psychrophila</name>
    <dbReference type="NCBI Taxonomy" id="1759441"/>
    <lineage>
        <taxon>Eukaryota</taxon>
        <taxon>Fungi</taxon>
        <taxon>Dikarya</taxon>
        <taxon>Basidiomycota</taxon>
        <taxon>Agaricomycotina</taxon>
        <taxon>Agaricomycetes</taxon>
        <taxon>Agaricomycetidae</taxon>
        <taxon>Atheliales</taxon>
        <taxon>Atheliaceae</taxon>
        <taxon>Athelia</taxon>
    </lineage>
</organism>
<keyword evidence="4" id="KW-1185">Reference proteome</keyword>
<feature type="region of interest" description="Disordered" evidence="2">
    <location>
        <begin position="330"/>
        <end position="357"/>
    </location>
</feature>
<feature type="compositionally biased region" description="Polar residues" evidence="2">
    <location>
        <begin position="221"/>
        <end position="254"/>
    </location>
</feature>
<evidence type="ECO:0000256" key="1">
    <source>
        <dbReference type="SAM" id="Coils"/>
    </source>
</evidence>
<reference evidence="3 4" key="1">
    <citation type="journal article" date="2016" name="Mol. Biol. Evol.">
        <title>Comparative Genomics of Early-Diverging Mushroom-Forming Fungi Provides Insights into the Origins of Lignocellulose Decay Capabilities.</title>
        <authorList>
            <person name="Nagy L.G."/>
            <person name="Riley R."/>
            <person name="Tritt A."/>
            <person name="Adam C."/>
            <person name="Daum C."/>
            <person name="Floudas D."/>
            <person name="Sun H."/>
            <person name="Yadav J.S."/>
            <person name="Pangilinan J."/>
            <person name="Larsson K.H."/>
            <person name="Matsuura K."/>
            <person name="Barry K."/>
            <person name="Labutti K."/>
            <person name="Kuo R."/>
            <person name="Ohm R.A."/>
            <person name="Bhattacharya S.S."/>
            <person name="Shirouzu T."/>
            <person name="Yoshinaga Y."/>
            <person name="Martin F.M."/>
            <person name="Grigoriev I.V."/>
            <person name="Hibbett D.S."/>
        </authorList>
    </citation>
    <scope>NUCLEOTIDE SEQUENCE [LARGE SCALE GENOMIC DNA]</scope>
    <source>
        <strain evidence="3 4">CBS 109695</strain>
    </source>
</reference>
<dbReference type="SMART" id="SM00384">
    <property type="entry name" value="AT_hook"/>
    <property type="match status" value="5"/>
</dbReference>
<feature type="region of interest" description="Disordered" evidence="2">
    <location>
        <begin position="542"/>
        <end position="580"/>
    </location>
</feature>
<evidence type="ECO:0000256" key="2">
    <source>
        <dbReference type="SAM" id="MobiDB-lite"/>
    </source>
</evidence>
<dbReference type="InterPro" id="IPR017956">
    <property type="entry name" value="AT_hook_DNA-bd_motif"/>
</dbReference>
<feature type="coiled-coil region" evidence="1">
    <location>
        <begin position="46"/>
        <end position="94"/>
    </location>
</feature>
<evidence type="ECO:0000313" key="3">
    <source>
        <dbReference type="EMBL" id="KZP21962.1"/>
    </source>
</evidence>
<feature type="compositionally biased region" description="Basic residues" evidence="2">
    <location>
        <begin position="431"/>
        <end position="442"/>
    </location>
</feature>
<name>A0A166KJ75_9AGAM</name>
<keyword evidence="1" id="KW-0175">Coiled coil</keyword>
<evidence type="ECO:0000313" key="4">
    <source>
        <dbReference type="Proteomes" id="UP000076532"/>
    </source>
</evidence>
<protein>
    <submittedName>
        <fullName evidence="3">Uncharacterized protein</fullName>
    </submittedName>
</protein>
<dbReference type="GO" id="GO:0003677">
    <property type="term" value="F:DNA binding"/>
    <property type="evidence" value="ECO:0007669"/>
    <property type="project" value="InterPro"/>
</dbReference>
<dbReference type="EMBL" id="KV417543">
    <property type="protein sequence ID" value="KZP21962.1"/>
    <property type="molecule type" value="Genomic_DNA"/>
</dbReference>
<dbReference type="Proteomes" id="UP000076532">
    <property type="component" value="Unassembled WGS sequence"/>
</dbReference>
<dbReference type="AlphaFoldDB" id="A0A166KJ75"/>
<feature type="compositionally biased region" description="Basic residues" evidence="2">
    <location>
        <begin position="408"/>
        <end position="418"/>
    </location>
</feature>
<feature type="region of interest" description="Disordered" evidence="2">
    <location>
        <begin position="393"/>
        <end position="471"/>
    </location>
</feature>
<proteinExistence type="predicted"/>
<sequence>MNISPKRVRLILTSEKNRVGRRNSTNTSDTAIECLKELDELKNLQIQTLIQEVSEFQERAAQWEQEKAKLLGEILSLERKIESLEQDLEQELTASAITANGRDAENKTLAKEVASLNEIVQAKCQMLDVWASLGARWDNDKAALEHRVRSSESEIQRLSTSPGAQAIPDVTATPIDPEEPGFLKASLPVPPRPETAIATARLPAPPRLSLLQRTRLTSNLETTSKSPDAIFSSQAISPTSSTQTTEALSDSTPKFLNDTHTETGLEEASSLDCDRDTMNPDAVHAHAIQLQNHAIETDVGFNIDSMVGVSFSSPDLQVSLERGFVAVPSGSAASGNIQHPPGAKRGGRPKGSRNKKDVDLDLDFLDDSFSSSSSDVAFDSQLGEDLNLSAPSASAAASGNIQPSVSKRIGRPKGSKNKNKADKELPVFGPARKRGRPLRFRHSPAPISASVAANETQKRRPGRPRKYPLMAPGPEFTNVANSQGPLPAPTTYSVPPLYPSSATSSTHSWSAPTLSLDTLVVPPGPNALDAANVALIPTDGTLKRKRGRPRNNHLPLMTPGSEPTDVASSQGPLPAPTTVSVPLLHTSSASFPTPTLTLDAPLVPPAAETATTLPVYMEISWMPVQQAETLYANITPLA</sequence>
<feature type="region of interest" description="Disordered" evidence="2">
    <location>
        <begin position="219"/>
        <end position="272"/>
    </location>
</feature>
<dbReference type="OrthoDB" id="5981040at2759"/>
<gene>
    <name evidence="3" type="ORF">FIBSPDRAFT_1043891</name>
</gene>